<accession>A0A6G1M5S7</accession>
<dbReference type="Proteomes" id="UP000472727">
    <property type="component" value="Unassembled WGS sequence"/>
</dbReference>
<proteinExistence type="predicted"/>
<gene>
    <name evidence="4" type="ORF">TWF106_005342</name>
    <name evidence="3" type="ORF">TWF191_008945</name>
    <name evidence="2" type="ORF">TWF788_003382</name>
</gene>
<comment type="caution">
    <text evidence="2">The sequence shown here is derived from an EMBL/GenBank/DDBJ whole genome shotgun (WGS) entry which is preliminary data.</text>
</comment>
<evidence type="ECO:0000256" key="1">
    <source>
        <dbReference type="SAM" id="MobiDB-lite"/>
    </source>
</evidence>
<evidence type="ECO:0000313" key="3">
    <source>
        <dbReference type="EMBL" id="KAF3216702.1"/>
    </source>
</evidence>
<organism evidence="2 6">
    <name type="scientific">Orbilia oligospora</name>
    <name type="common">Nematode-trapping fungus</name>
    <name type="synonym">Arthrobotrys oligospora</name>
    <dbReference type="NCBI Taxonomy" id="2813651"/>
    <lineage>
        <taxon>Eukaryota</taxon>
        <taxon>Fungi</taxon>
        <taxon>Dikarya</taxon>
        <taxon>Ascomycota</taxon>
        <taxon>Pezizomycotina</taxon>
        <taxon>Orbiliomycetes</taxon>
        <taxon>Orbiliales</taxon>
        <taxon>Orbiliaceae</taxon>
        <taxon>Orbilia</taxon>
    </lineage>
</organism>
<name>A0A6G1M5S7_ORBOL</name>
<sequence length="129" mass="14676">MSEAQISLASESEDEPCPSYTPTSDPTMVDLHIHHVRFLGCQHINLRHVFWPSSDNPNRCICTHREEICFPYAVPVKGDNGIIEYQPVDGLHPHGIILLPRFKVRDLDGLCDACLEKKWSGYRSIYSLV</sequence>
<dbReference type="Proteomes" id="UP000479691">
    <property type="component" value="Unassembled WGS sequence"/>
</dbReference>
<evidence type="ECO:0000313" key="4">
    <source>
        <dbReference type="EMBL" id="KAF3222914.1"/>
    </source>
</evidence>
<dbReference type="EMBL" id="WIWS01000024">
    <property type="protein sequence ID" value="KAF3222914.1"/>
    <property type="molecule type" value="Genomic_DNA"/>
</dbReference>
<evidence type="ECO:0000313" key="7">
    <source>
        <dbReference type="Proteomes" id="UP000483672"/>
    </source>
</evidence>
<dbReference type="Proteomes" id="UP000483672">
    <property type="component" value="Unassembled WGS sequence"/>
</dbReference>
<reference evidence="5 6" key="1">
    <citation type="submission" date="2019-06" db="EMBL/GenBank/DDBJ databases">
        <authorList>
            <person name="Palmer J.M."/>
        </authorList>
    </citation>
    <scope>NUCLEOTIDE SEQUENCE [LARGE SCALE GENOMIC DNA]</scope>
    <source>
        <strain evidence="4 5">TWF106</strain>
        <strain evidence="3 7">TWF191</strain>
        <strain evidence="2 6">TWF788</strain>
    </source>
</reference>
<feature type="compositionally biased region" description="Polar residues" evidence="1">
    <location>
        <begin position="1"/>
        <end position="10"/>
    </location>
</feature>
<protein>
    <submittedName>
        <fullName evidence="2">Uncharacterized protein</fullName>
    </submittedName>
</protein>
<evidence type="ECO:0000313" key="6">
    <source>
        <dbReference type="Proteomes" id="UP000479691"/>
    </source>
</evidence>
<dbReference type="AlphaFoldDB" id="A0A6G1M5S7"/>
<feature type="region of interest" description="Disordered" evidence="1">
    <location>
        <begin position="1"/>
        <end position="21"/>
    </location>
</feature>
<evidence type="ECO:0000313" key="2">
    <source>
        <dbReference type="EMBL" id="KAF3160146.1"/>
    </source>
</evidence>
<evidence type="ECO:0000313" key="5">
    <source>
        <dbReference type="Proteomes" id="UP000472727"/>
    </source>
</evidence>
<dbReference type="EMBL" id="JAABOE010000170">
    <property type="protein sequence ID" value="KAF3160146.1"/>
    <property type="molecule type" value="Genomic_DNA"/>
</dbReference>
<dbReference type="EMBL" id="WIPF01000062">
    <property type="protein sequence ID" value="KAF3216702.1"/>
    <property type="molecule type" value="Genomic_DNA"/>
</dbReference>